<dbReference type="PANTHER" id="PTHR47481">
    <property type="match status" value="1"/>
</dbReference>
<reference evidence="3" key="2">
    <citation type="submission" date="2025-08" db="UniProtKB">
        <authorList>
            <consortium name="RefSeq"/>
        </authorList>
    </citation>
    <scope>IDENTIFICATION</scope>
    <source>
        <tissue evidence="3">Leaf</tissue>
    </source>
</reference>
<dbReference type="Proteomes" id="UP000694864">
    <property type="component" value="Chromosome 15"/>
</dbReference>
<proteinExistence type="predicted"/>
<dbReference type="GeneID" id="104748593"/>
<evidence type="ECO:0000256" key="1">
    <source>
        <dbReference type="SAM" id="MobiDB-lite"/>
    </source>
</evidence>
<feature type="compositionally biased region" description="Polar residues" evidence="1">
    <location>
        <begin position="251"/>
        <end position="270"/>
    </location>
</feature>
<feature type="region of interest" description="Disordered" evidence="1">
    <location>
        <begin position="251"/>
        <end position="271"/>
    </location>
</feature>
<sequence length="325" mass="35753">MSATSETIAIVNTPQLLSVNISNVTKLTASNFIMWSRQVHALLDGYDLAGYIDGSVIVPPPTVTTDSVTTTNPDYTLWKHQDRLLYSSLLGTIVTTVQPLLSRATTSAEIWTTLTNTYAAPSRSHIQQIRHQIQAWKKGTKLVDHYFLGLTMRFDKLAVLGAAMAHEDQVEAGWAFGYPFGFRVGPKLEGREKTPTLPEVYEKLLHHEVKLQTIAATSPPSFPATANAVNFRGGSSGGFGNRNQLRNKQQYRSNYSTPNQTGVSRPNNGMSRGYQGRCQICGIHGHSARTCSQLHQGGFTSHPRAYAPWQPRANLVTGSGYDVHP</sequence>
<evidence type="ECO:0000313" key="3">
    <source>
        <dbReference type="RefSeq" id="XP_010468510.1"/>
    </source>
</evidence>
<dbReference type="RefSeq" id="XP_010468510.1">
    <property type="nucleotide sequence ID" value="XM_010470208.1"/>
</dbReference>
<reference evidence="2" key="1">
    <citation type="journal article" date="2014" name="Nat. Commun.">
        <title>The emerging biofuel crop Camelina sativa retains a highly undifferentiated hexaploid genome structure.</title>
        <authorList>
            <person name="Kagale S."/>
            <person name="Koh C."/>
            <person name="Nixon J."/>
            <person name="Bollina V."/>
            <person name="Clarke W.E."/>
            <person name="Tuteja R."/>
            <person name="Spillane C."/>
            <person name="Robinson S.J."/>
            <person name="Links M.G."/>
            <person name="Clarke C."/>
            <person name="Higgins E.E."/>
            <person name="Huebert T."/>
            <person name="Sharpe A.G."/>
            <person name="Parkin I.A."/>
        </authorList>
    </citation>
    <scope>NUCLEOTIDE SEQUENCE [LARGE SCALE GENOMIC DNA]</scope>
    <source>
        <strain evidence="2">cv. DH55</strain>
    </source>
</reference>
<organism evidence="2 3">
    <name type="scientific">Camelina sativa</name>
    <name type="common">False flax</name>
    <name type="synonym">Myagrum sativum</name>
    <dbReference type="NCBI Taxonomy" id="90675"/>
    <lineage>
        <taxon>Eukaryota</taxon>
        <taxon>Viridiplantae</taxon>
        <taxon>Streptophyta</taxon>
        <taxon>Embryophyta</taxon>
        <taxon>Tracheophyta</taxon>
        <taxon>Spermatophyta</taxon>
        <taxon>Magnoliopsida</taxon>
        <taxon>eudicotyledons</taxon>
        <taxon>Gunneridae</taxon>
        <taxon>Pentapetalae</taxon>
        <taxon>rosids</taxon>
        <taxon>malvids</taxon>
        <taxon>Brassicales</taxon>
        <taxon>Brassicaceae</taxon>
        <taxon>Camelineae</taxon>
        <taxon>Camelina</taxon>
    </lineage>
</organism>
<evidence type="ECO:0000313" key="2">
    <source>
        <dbReference type="Proteomes" id="UP000694864"/>
    </source>
</evidence>
<accession>A0ABM0WB99</accession>
<name>A0ABM0WB99_CAMSA</name>
<dbReference type="PANTHER" id="PTHR47481:SF22">
    <property type="entry name" value="RETROTRANSPOSON GAG DOMAIN-CONTAINING PROTEIN"/>
    <property type="match status" value="1"/>
</dbReference>
<keyword evidence="2" id="KW-1185">Reference proteome</keyword>
<gene>
    <name evidence="3" type="primary">LOC104748593</name>
</gene>
<protein>
    <submittedName>
        <fullName evidence="3">Uncharacterized protein LOC104748593</fullName>
    </submittedName>
</protein>